<gene>
    <name evidence="1" type="ORF">XD97_0304</name>
</gene>
<sequence length="75" mass="8663">MDENVFLSRVPWSKEPSLKEMANEVGVDFDSFIEGLKKDKSDSEMAEEFDVSEKLIYHLKDHFYSHGVHSILGQD</sequence>
<accession>A0A117M3W3</accession>
<evidence type="ECO:0000313" key="1">
    <source>
        <dbReference type="EMBL" id="KUK82962.1"/>
    </source>
</evidence>
<name>A0A117M3W3_9FIRM</name>
<organism evidence="1 2">
    <name type="scientific">Pelotomaculum thermopropionicum</name>
    <dbReference type="NCBI Taxonomy" id="110500"/>
    <lineage>
        <taxon>Bacteria</taxon>
        <taxon>Bacillati</taxon>
        <taxon>Bacillota</taxon>
        <taxon>Clostridia</taxon>
        <taxon>Eubacteriales</taxon>
        <taxon>Desulfotomaculaceae</taxon>
        <taxon>Pelotomaculum</taxon>
    </lineage>
</organism>
<reference evidence="2" key="1">
    <citation type="journal article" date="2015" name="MBio">
        <title>Genome-Resolved Metagenomic Analysis Reveals Roles for Candidate Phyla and Other Microbial Community Members in Biogeochemical Transformations in Oil Reservoirs.</title>
        <authorList>
            <person name="Hu P."/>
            <person name="Tom L."/>
            <person name="Singh A."/>
            <person name="Thomas B.C."/>
            <person name="Baker B.J."/>
            <person name="Piceno Y.M."/>
            <person name="Andersen G.L."/>
            <person name="Banfield J.F."/>
        </authorList>
    </citation>
    <scope>NUCLEOTIDE SEQUENCE [LARGE SCALE GENOMIC DNA]</scope>
</reference>
<comment type="caution">
    <text evidence="1">The sequence shown here is derived from an EMBL/GenBank/DDBJ whole genome shotgun (WGS) entry which is preliminary data.</text>
</comment>
<dbReference type="Proteomes" id="UP000054705">
    <property type="component" value="Unassembled WGS sequence"/>
</dbReference>
<dbReference type="EMBL" id="LGGS01000056">
    <property type="protein sequence ID" value="KUK82962.1"/>
    <property type="molecule type" value="Genomic_DNA"/>
</dbReference>
<proteinExistence type="predicted"/>
<evidence type="ECO:0000313" key="2">
    <source>
        <dbReference type="Proteomes" id="UP000054705"/>
    </source>
</evidence>
<dbReference type="AlphaFoldDB" id="A0A117M3W3"/>
<protein>
    <submittedName>
        <fullName evidence="1">Uncharacterized protein</fullName>
    </submittedName>
</protein>